<dbReference type="Gene3D" id="1.25.40.20">
    <property type="entry name" value="Ankyrin repeat-containing domain"/>
    <property type="match status" value="1"/>
</dbReference>
<dbReference type="PaxDb" id="2903-EOD36734"/>
<dbReference type="AlphaFoldDB" id="A0A0D3KLU9"/>
<dbReference type="InterPro" id="IPR002110">
    <property type="entry name" value="Ankyrin_rpt"/>
</dbReference>
<dbReference type="GeneID" id="17282004"/>
<dbReference type="RefSeq" id="XP_005789163.1">
    <property type="nucleotide sequence ID" value="XM_005789106.1"/>
</dbReference>
<evidence type="ECO:0000256" key="1">
    <source>
        <dbReference type="ARBA" id="ARBA00022737"/>
    </source>
</evidence>
<reference evidence="4" key="2">
    <citation type="submission" date="2024-10" db="UniProtKB">
        <authorList>
            <consortium name="EnsemblProtists"/>
        </authorList>
    </citation>
    <scope>IDENTIFICATION</scope>
</reference>
<sequence length="188" mass="20092">MRHSEAITLARRSRSSGEDGDLAIVRHSSAPIRVPQTPQEELQRLERWHAAVRRGAHSAVQAALREGWAPVNAPDSAGFTALMRGCISGQLLTLLLASPRCDVNAAAAADGSTALLLASRYRSASVVDRLLRRGAKMTRERGGATVLHRATANADASVVQLLLREGAAAPARHESTPPRAVLDLSWTL</sequence>
<evidence type="ECO:0000256" key="3">
    <source>
        <dbReference type="PROSITE-ProRule" id="PRU00023"/>
    </source>
</evidence>
<dbReference type="PROSITE" id="PS50088">
    <property type="entry name" value="ANK_REPEAT"/>
    <property type="match status" value="2"/>
</dbReference>
<proteinExistence type="predicted"/>
<feature type="repeat" description="ANK" evidence="3">
    <location>
        <begin position="142"/>
        <end position="174"/>
    </location>
</feature>
<dbReference type="STRING" id="2903.R1FTA2"/>
<dbReference type="PANTHER" id="PTHR24189">
    <property type="entry name" value="MYOTROPHIN"/>
    <property type="match status" value="1"/>
</dbReference>
<dbReference type="SUPFAM" id="SSF48403">
    <property type="entry name" value="Ankyrin repeat"/>
    <property type="match status" value="1"/>
</dbReference>
<keyword evidence="2 3" id="KW-0040">ANK repeat</keyword>
<dbReference type="EnsemblProtists" id="EOD36734">
    <property type="protein sequence ID" value="EOD36734"/>
    <property type="gene ID" value="EMIHUDRAFT_98161"/>
</dbReference>
<keyword evidence="5" id="KW-1185">Reference proteome</keyword>
<dbReference type="Pfam" id="PF12796">
    <property type="entry name" value="Ank_2"/>
    <property type="match status" value="1"/>
</dbReference>
<dbReference type="InterPro" id="IPR036770">
    <property type="entry name" value="Ankyrin_rpt-contain_sf"/>
</dbReference>
<name>A0A0D3KLU9_EMIH1</name>
<dbReference type="PROSITE" id="PS50297">
    <property type="entry name" value="ANK_REP_REGION"/>
    <property type="match status" value="2"/>
</dbReference>
<evidence type="ECO:0000313" key="5">
    <source>
        <dbReference type="Proteomes" id="UP000013827"/>
    </source>
</evidence>
<keyword evidence="1" id="KW-0677">Repeat</keyword>
<dbReference type="PANTHER" id="PTHR24189:SF50">
    <property type="entry name" value="ANKYRIN REPEAT AND SOCS BOX PROTEIN 2"/>
    <property type="match status" value="1"/>
</dbReference>
<organism evidence="4 5">
    <name type="scientific">Emiliania huxleyi (strain CCMP1516)</name>
    <dbReference type="NCBI Taxonomy" id="280463"/>
    <lineage>
        <taxon>Eukaryota</taxon>
        <taxon>Haptista</taxon>
        <taxon>Haptophyta</taxon>
        <taxon>Prymnesiophyceae</taxon>
        <taxon>Isochrysidales</taxon>
        <taxon>Noelaerhabdaceae</taxon>
        <taxon>Emiliania</taxon>
    </lineage>
</organism>
<dbReference type="HOGENOM" id="CLU_1443514_0_0_1"/>
<evidence type="ECO:0000313" key="4">
    <source>
        <dbReference type="EnsemblProtists" id="EOD36734"/>
    </source>
</evidence>
<accession>A0A0D3KLU9</accession>
<evidence type="ECO:0000256" key="2">
    <source>
        <dbReference type="ARBA" id="ARBA00023043"/>
    </source>
</evidence>
<feature type="repeat" description="ANK" evidence="3">
    <location>
        <begin position="110"/>
        <end position="142"/>
    </location>
</feature>
<dbReference type="Proteomes" id="UP000013827">
    <property type="component" value="Unassembled WGS sequence"/>
</dbReference>
<protein>
    <submittedName>
        <fullName evidence="4">Uncharacterized protein</fullName>
    </submittedName>
</protein>
<dbReference type="KEGG" id="ehx:EMIHUDRAFT_98161"/>
<reference evidence="5" key="1">
    <citation type="journal article" date="2013" name="Nature">
        <title>Pan genome of the phytoplankton Emiliania underpins its global distribution.</title>
        <authorList>
            <person name="Read B.A."/>
            <person name="Kegel J."/>
            <person name="Klute M.J."/>
            <person name="Kuo A."/>
            <person name="Lefebvre S.C."/>
            <person name="Maumus F."/>
            <person name="Mayer C."/>
            <person name="Miller J."/>
            <person name="Monier A."/>
            <person name="Salamov A."/>
            <person name="Young J."/>
            <person name="Aguilar M."/>
            <person name="Claverie J.M."/>
            <person name="Frickenhaus S."/>
            <person name="Gonzalez K."/>
            <person name="Herman E.K."/>
            <person name="Lin Y.C."/>
            <person name="Napier J."/>
            <person name="Ogata H."/>
            <person name="Sarno A.F."/>
            <person name="Shmutz J."/>
            <person name="Schroeder D."/>
            <person name="de Vargas C."/>
            <person name="Verret F."/>
            <person name="von Dassow P."/>
            <person name="Valentin K."/>
            <person name="Van de Peer Y."/>
            <person name="Wheeler G."/>
            <person name="Dacks J.B."/>
            <person name="Delwiche C.F."/>
            <person name="Dyhrman S.T."/>
            <person name="Glockner G."/>
            <person name="John U."/>
            <person name="Richards T."/>
            <person name="Worden A.Z."/>
            <person name="Zhang X."/>
            <person name="Grigoriev I.V."/>
            <person name="Allen A.E."/>
            <person name="Bidle K."/>
            <person name="Borodovsky M."/>
            <person name="Bowler C."/>
            <person name="Brownlee C."/>
            <person name="Cock J.M."/>
            <person name="Elias M."/>
            <person name="Gladyshev V.N."/>
            <person name="Groth M."/>
            <person name="Guda C."/>
            <person name="Hadaegh A."/>
            <person name="Iglesias-Rodriguez M.D."/>
            <person name="Jenkins J."/>
            <person name="Jones B.M."/>
            <person name="Lawson T."/>
            <person name="Leese F."/>
            <person name="Lindquist E."/>
            <person name="Lobanov A."/>
            <person name="Lomsadze A."/>
            <person name="Malik S.B."/>
            <person name="Marsh M.E."/>
            <person name="Mackinder L."/>
            <person name="Mock T."/>
            <person name="Mueller-Roeber B."/>
            <person name="Pagarete A."/>
            <person name="Parker M."/>
            <person name="Probert I."/>
            <person name="Quesneville H."/>
            <person name="Raines C."/>
            <person name="Rensing S.A."/>
            <person name="Riano-Pachon D.M."/>
            <person name="Richier S."/>
            <person name="Rokitta S."/>
            <person name="Shiraiwa Y."/>
            <person name="Soanes D.M."/>
            <person name="van der Giezen M."/>
            <person name="Wahlund T.M."/>
            <person name="Williams B."/>
            <person name="Wilson W."/>
            <person name="Wolfe G."/>
            <person name="Wurch L.L."/>
        </authorList>
    </citation>
    <scope>NUCLEOTIDE SEQUENCE</scope>
</reference>
<dbReference type="SMART" id="SM00248">
    <property type="entry name" value="ANK"/>
    <property type="match status" value="3"/>
</dbReference>
<dbReference type="InterPro" id="IPR050745">
    <property type="entry name" value="Multifunctional_regulatory"/>
</dbReference>